<dbReference type="InterPro" id="IPR004360">
    <property type="entry name" value="Glyas_Fos-R_dOase_dom"/>
</dbReference>
<dbReference type="Proteomes" id="UP001245370">
    <property type="component" value="Unassembled WGS sequence"/>
</dbReference>
<keyword evidence="5" id="KW-1185">Reference proteome</keyword>
<comment type="caution">
    <text evidence="2">The sequence shown here is derived from an EMBL/GenBank/DDBJ whole genome shotgun (WGS) entry which is preliminary data.</text>
</comment>
<gene>
    <name evidence="3" type="ORF">GGQ86_001197</name>
    <name evidence="2" type="ORF">XFLAVUS301_06820</name>
</gene>
<proteinExistence type="predicted"/>
<dbReference type="PANTHER" id="PTHR33993:SF14">
    <property type="entry name" value="GB|AAF24581.1"/>
    <property type="match status" value="1"/>
</dbReference>
<dbReference type="PROSITE" id="PS51819">
    <property type="entry name" value="VOC"/>
    <property type="match status" value="1"/>
</dbReference>
<dbReference type="RefSeq" id="WP_169122084.1">
    <property type="nucleotide sequence ID" value="NZ_BSDO01000001.1"/>
</dbReference>
<evidence type="ECO:0000313" key="2">
    <source>
        <dbReference type="EMBL" id="GLI21008.1"/>
    </source>
</evidence>
<dbReference type="InterPro" id="IPR037523">
    <property type="entry name" value="VOC_core"/>
</dbReference>
<dbReference type="PANTHER" id="PTHR33993">
    <property type="entry name" value="GLYOXALASE-RELATED"/>
    <property type="match status" value="1"/>
</dbReference>
<dbReference type="GeneID" id="95761478"/>
<dbReference type="Pfam" id="PF00903">
    <property type="entry name" value="Glyoxalase"/>
    <property type="match status" value="1"/>
</dbReference>
<dbReference type="EMBL" id="BSDO01000001">
    <property type="protein sequence ID" value="GLI21008.1"/>
    <property type="molecule type" value="Genomic_DNA"/>
</dbReference>
<reference evidence="2" key="1">
    <citation type="submission" date="2022-12" db="EMBL/GenBank/DDBJ databases">
        <title>Reference genome sequencing for broad-spectrum identification of bacterial and archaeal isolates by mass spectrometry.</title>
        <authorList>
            <person name="Sekiguchi Y."/>
            <person name="Tourlousse D.M."/>
        </authorList>
    </citation>
    <scope>NUCLEOTIDE SEQUENCE</scope>
    <source>
        <strain evidence="2">301</strain>
    </source>
</reference>
<evidence type="ECO:0000313" key="4">
    <source>
        <dbReference type="Proteomes" id="UP001144397"/>
    </source>
</evidence>
<organism evidence="2 4">
    <name type="scientific">Xanthobacter flavus</name>
    <dbReference type="NCBI Taxonomy" id="281"/>
    <lineage>
        <taxon>Bacteria</taxon>
        <taxon>Pseudomonadati</taxon>
        <taxon>Pseudomonadota</taxon>
        <taxon>Alphaproteobacteria</taxon>
        <taxon>Hyphomicrobiales</taxon>
        <taxon>Xanthobacteraceae</taxon>
        <taxon>Xanthobacter</taxon>
    </lineage>
</organism>
<dbReference type="Gene3D" id="3.10.180.10">
    <property type="entry name" value="2,3-Dihydroxybiphenyl 1,2-Dioxygenase, domain 1"/>
    <property type="match status" value="1"/>
</dbReference>
<dbReference type="Proteomes" id="UP001144397">
    <property type="component" value="Unassembled WGS sequence"/>
</dbReference>
<dbReference type="CDD" id="cd07247">
    <property type="entry name" value="SgaA_N_like"/>
    <property type="match status" value="1"/>
</dbReference>
<dbReference type="SUPFAM" id="SSF54593">
    <property type="entry name" value="Glyoxalase/Bleomycin resistance protein/Dihydroxybiphenyl dioxygenase"/>
    <property type="match status" value="1"/>
</dbReference>
<dbReference type="InterPro" id="IPR029068">
    <property type="entry name" value="Glyas_Bleomycin-R_OHBP_Dase"/>
</dbReference>
<dbReference type="AlphaFoldDB" id="A0A9W6CNG0"/>
<dbReference type="EMBL" id="JAVDPY010000002">
    <property type="protein sequence ID" value="MDR6332733.1"/>
    <property type="molecule type" value="Genomic_DNA"/>
</dbReference>
<protein>
    <recommendedName>
        <fullName evidence="1">VOC domain-containing protein</fullName>
    </recommendedName>
</protein>
<dbReference type="InterPro" id="IPR052164">
    <property type="entry name" value="Anthracycline_SecMetBiosynth"/>
</dbReference>
<reference evidence="3 5" key="2">
    <citation type="submission" date="2023-07" db="EMBL/GenBank/DDBJ databases">
        <title>Genomic Encyclopedia of Type Strains, Phase IV (KMG-IV): sequencing the most valuable type-strain genomes for metagenomic binning, comparative biology and taxonomic classification.</title>
        <authorList>
            <person name="Goeker M."/>
        </authorList>
    </citation>
    <scope>NUCLEOTIDE SEQUENCE [LARGE SCALE GENOMIC DNA]</scope>
    <source>
        <strain evidence="3 5">DSM 338</strain>
    </source>
</reference>
<evidence type="ECO:0000313" key="3">
    <source>
        <dbReference type="EMBL" id="MDR6332733.1"/>
    </source>
</evidence>
<evidence type="ECO:0000313" key="5">
    <source>
        <dbReference type="Proteomes" id="UP001245370"/>
    </source>
</evidence>
<evidence type="ECO:0000259" key="1">
    <source>
        <dbReference type="PROSITE" id="PS51819"/>
    </source>
</evidence>
<name>A0A9W6CNG0_XANFL</name>
<feature type="domain" description="VOC" evidence="1">
    <location>
        <begin position="6"/>
        <end position="123"/>
    </location>
</feature>
<accession>A0A9W6CNG0</accession>
<sequence length="127" mass="13681">MGPHGKFYWNELLTDDVEKARAFYSATLGWTFSEMPMDGGHAYYVATLGGEPVAGMMDKTDILPPQVPPHWFSYINVDDVGARVELLKAAGGQVVREPFDIPGVGRIAIVCDATGAPFGMMTAADQG</sequence>